<dbReference type="PATRIC" id="fig|206506.3.peg.2614"/>
<dbReference type="Pfam" id="PF00205">
    <property type="entry name" value="TPP_enzyme_M"/>
    <property type="match status" value="1"/>
</dbReference>
<evidence type="ECO:0000313" key="17">
    <source>
        <dbReference type="Proteomes" id="UP000078084"/>
    </source>
</evidence>
<reference evidence="16 18" key="2">
    <citation type="submission" date="2019-02" db="EMBL/GenBank/DDBJ databases">
        <title>Genomic Encyclopedia of Type Strains, Phase IV (KMG-IV): sequencing the most valuable type-strain genomes for metagenomic binning, comparative biology and taxonomic classification.</title>
        <authorList>
            <person name="Goeker M."/>
        </authorList>
    </citation>
    <scope>NUCLEOTIDE SEQUENCE [LARGE SCALE GENOMIC DNA]</scope>
    <source>
        <strain evidence="16 18">DSM 16618</strain>
    </source>
</reference>
<dbReference type="CDD" id="cd07038">
    <property type="entry name" value="TPP_PYR_PDC_IPDC_like"/>
    <property type="match status" value="1"/>
</dbReference>
<dbReference type="Pfam" id="PF02776">
    <property type="entry name" value="TPP_enzyme_N"/>
    <property type="match status" value="1"/>
</dbReference>
<keyword evidence="4 9" id="KW-0479">Metal-binding</keyword>
<dbReference type="OrthoDB" id="2254214at2"/>
<dbReference type="InterPro" id="IPR029035">
    <property type="entry name" value="DHS-like_NAD/FAD-binding_dom"/>
</dbReference>
<feature type="domain" description="Thiamine pyrophosphate enzyme TPP-binding" evidence="13">
    <location>
        <begin position="395"/>
        <end position="527"/>
    </location>
</feature>
<dbReference type="Gene3D" id="3.40.50.1220">
    <property type="entry name" value="TPP-binding domain"/>
    <property type="match status" value="1"/>
</dbReference>
<evidence type="ECO:0000259" key="14">
    <source>
        <dbReference type="Pfam" id="PF02776"/>
    </source>
</evidence>
<dbReference type="GO" id="GO:0000287">
    <property type="term" value="F:magnesium ion binding"/>
    <property type="evidence" value="ECO:0007669"/>
    <property type="project" value="InterPro"/>
</dbReference>
<keyword evidence="7 10" id="KW-0786">Thiamine pyrophosphate</keyword>
<dbReference type="PANTHER" id="PTHR43452">
    <property type="entry name" value="PYRUVATE DECARBOXYLASE"/>
    <property type="match status" value="1"/>
</dbReference>
<evidence type="ECO:0000313" key="16">
    <source>
        <dbReference type="EMBL" id="RZS70455.1"/>
    </source>
</evidence>
<evidence type="ECO:0000259" key="12">
    <source>
        <dbReference type="Pfam" id="PF00205"/>
    </source>
</evidence>
<reference evidence="15 17" key="1">
    <citation type="submission" date="2015-04" db="EMBL/GenBank/DDBJ databases">
        <title>Genome sequence of Kerstersia gyiorum CG1.</title>
        <authorList>
            <person name="Greninger A.L."/>
            <person name="Kozyreva V."/>
            <person name="Chaturvedi V."/>
        </authorList>
    </citation>
    <scope>NUCLEOTIDE SEQUENCE [LARGE SCALE GENOMIC DNA]</scope>
    <source>
        <strain evidence="15 17">CG1</strain>
    </source>
</reference>
<keyword evidence="6 9" id="KW-0460">Magnesium</keyword>
<keyword evidence="5" id="KW-0210">Decarboxylase</keyword>
<evidence type="ECO:0000256" key="4">
    <source>
        <dbReference type="ARBA" id="ARBA00022723"/>
    </source>
</evidence>
<dbReference type="GO" id="GO:0004737">
    <property type="term" value="F:pyruvate decarboxylase activity"/>
    <property type="evidence" value="ECO:0007669"/>
    <property type="project" value="TreeGrafter"/>
</dbReference>
<organism evidence="15 17">
    <name type="scientific">Kerstersia gyiorum</name>
    <dbReference type="NCBI Taxonomy" id="206506"/>
    <lineage>
        <taxon>Bacteria</taxon>
        <taxon>Pseudomonadati</taxon>
        <taxon>Pseudomonadota</taxon>
        <taxon>Betaproteobacteria</taxon>
        <taxon>Burkholderiales</taxon>
        <taxon>Alcaligenaceae</taxon>
        <taxon>Kerstersia</taxon>
    </lineage>
</organism>
<feature type="region of interest" description="Disordered" evidence="11">
    <location>
        <begin position="557"/>
        <end position="580"/>
    </location>
</feature>
<dbReference type="AlphaFoldDB" id="A0A171KQZ7"/>
<feature type="binding site" evidence="9">
    <location>
        <position position="462"/>
    </location>
    <ligand>
        <name>Mg(2+)</name>
        <dbReference type="ChEBI" id="CHEBI:18420"/>
    </ligand>
</feature>
<dbReference type="InterPro" id="IPR047214">
    <property type="entry name" value="TPP_PDC_IPDC"/>
</dbReference>
<dbReference type="InterPro" id="IPR011766">
    <property type="entry name" value="TPP_enzyme_TPP-bd"/>
</dbReference>
<dbReference type="EMBL" id="LBNE01000008">
    <property type="protein sequence ID" value="KKO71314.1"/>
    <property type="molecule type" value="Genomic_DNA"/>
</dbReference>
<dbReference type="GO" id="GO:0000949">
    <property type="term" value="P:aromatic amino acid family catabolic process to alcohol via Ehrlich pathway"/>
    <property type="evidence" value="ECO:0007669"/>
    <property type="project" value="TreeGrafter"/>
</dbReference>
<proteinExistence type="inferred from homology"/>
<dbReference type="InterPro" id="IPR029061">
    <property type="entry name" value="THDP-binding"/>
</dbReference>
<dbReference type="PROSITE" id="PS00187">
    <property type="entry name" value="TPP_ENZYMES"/>
    <property type="match status" value="1"/>
</dbReference>
<evidence type="ECO:0000259" key="13">
    <source>
        <dbReference type="Pfam" id="PF02775"/>
    </source>
</evidence>
<dbReference type="PIRSF" id="PIRSF036565">
    <property type="entry name" value="Pyruvt_ip_decrb"/>
    <property type="match status" value="1"/>
</dbReference>
<comment type="cofactor">
    <cofactor evidence="9">
        <name>Mg(2+)</name>
        <dbReference type="ChEBI" id="CHEBI:18420"/>
    </cofactor>
    <text evidence="9">Binds 1 Mg(2+) per subunit.</text>
</comment>
<dbReference type="GeneID" id="99726519"/>
<evidence type="ECO:0000256" key="5">
    <source>
        <dbReference type="ARBA" id="ARBA00022793"/>
    </source>
</evidence>
<dbReference type="InterPro" id="IPR012001">
    <property type="entry name" value="Thiamin_PyroP_enz_TPP-bd_dom"/>
</dbReference>
<evidence type="ECO:0000256" key="6">
    <source>
        <dbReference type="ARBA" id="ARBA00022842"/>
    </source>
</evidence>
<evidence type="ECO:0000256" key="7">
    <source>
        <dbReference type="ARBA" id="ARBA00023052"/>
    </source>
</evidence>
<protein>
    <submittedName>
        <fullName evidence="15 16">Pyruvate decarboxylase</fullName>
    </submittedName>
</protein>
<dbReference type="FunFam" id="3.40.50.970:FF:000024">
    <property type="entry name" value="Pyruvate decarboxylase isozyme"/>
    <property type="match status" value="1"/>
</dbReference>
<dbReference type="InterPro" id="IPR000399">
    <property type="entry name" value="TPP-bd_CS"/>
</dbReference>
<feature type="domain" description="Thiamine pyrophosphate enzyme N-terminal TPP-binding" evidence="14">
    <location>
        <begin position="3"/>
        <end position="109"/>
    </location>
</feature>
<dbReference type="RefSeq" id="WP_068372456.1">
    <property type="nucleotide sequence ID" value="NZ_CBCSEB010000001.1"/>
</dbReference>
<evidence type="ECO:0000313" key="18">
    <source>
        <dbReference type="Proteomes" id="UP000292039"/>
    </source>
</evidence>
<sequence length="580" mass="61853">MRMQIGEFLIRRLNEAGIRHMFGLPGDFNLSFLEQVEASGTLEFIGNCNELNAAYAADGYARTAGIGALLTTFGVGDLGAISGIAGAYSENVPMVHITGAPPLHSMNSRALLHHTLADGAYGNIGRCMAEFTVAQARITPANAVSEIDRVLKACWQERRPVHLQLPSDITHLSIETPDEPLVLSDPASDPGQLERAAARICAALKEASHPAILVDADAGRFGVADIVQELSEKYGIPCASLPPAKGVLDESTPLYLGTYIGAPTPEVTRRAIEQSDCLIGIGLRFTDSSTSLFSQRIAPEALIDLRRHDLSIAGQQMPGVTLREVLMRVLEDMPARPARAAAQVAAAAPATAAAAPDTPLSHAALWPRIQAFLKPCDVIIGEAGTSNSALGGMRLPAGAAYISQPVWGAIGYTLPALFGSQVSTPWRRHLLFIGDGSFQLTAQELSSIQRRKLKPIIFLVNNSGYTIERLILGENSSYNDIADWNYAGLPHIFAPDSDALTLVVKDIGGLEQALAQAEQADRMVFIELKLPMMDAPPALPKFASIFADYDYGECGPRNPSAQPAGDGQAPPKPAKNALCL</sequence>
<dbReference type="InterPro" id="IPR012110">
    <property type="entry name" value="PDC/IPDC-like"/>
</dbReference>
<dbReference type="InterPro" id="IPR012000">
    <property type="entry name" value="Thiamin_PyroP_enz_cen_dom"/>
</dbReference>
<evidence type="ECO:0000256" key="2">
    <source>
        <dbReference type="ARBA" id="ARBA00001964"/>
    </source>
</evidence>
<dbReference type="CDD" id="cd02005">
    <property type="entry name" value="TPP_PDC_IPDC"/>
    <property type="match status" value="1"/>
</dbReference>
<comment type="similarity">
    <text evidence="3 10">Belongs to the TPP enzyme family.</text>
</comment>
<dbReference type="SUPFAM" id="SSF52518">
    <property type="entry name" value="Thiamin diphosphate-binding fold (THDP-binding)"/>
    <property type="match status" value="2"/>
</dbReference>
<accession>A0A171KQZ7</accession>
<comment type="caution">
    <text evidence="15">The sequence shown here is derived from an EMBL/GenBank/DDBJ whole genome shotgun (WGS) entry which is preliminary data.</text>
</comment>
<evidence type="ECO:0000256" key="11">
    <source>
        <dbReference type="SAM" id="MobiDB-lite"/>
    </source>
</evidence>
<comment type="cofactor">
    <cofactor evidence="2">
        <name>thiamine diphosphate</name>
        <dbReference type="ChEBI" id="CHEBI:58937"/>
    </cofactor>
</comment>
<dbReference type="EMBL" id="SGWZ01000002">
    <property type="protein sequence ID" value="RZS70455.1"/>
    <property type="molecule type" value="Genomic_DNA"/>
</dbReference>
<evidence type="ECO:0000313" key="15">
    <source>
        <dbReference type="EMBL" id="KKO71314.1"/>
    </source>
</evidence>
<evidence type="ECO:0000256" key="10">
    <source>
        <dbReference type="RuleBase" id="RU362132"/>
    </source>
</evidence>
<dbReference type="GO" id="GO:0030976">
    <property type="term" value="F:thiamine pyrophosphate binding"/>
    <property type="evidence" value="ECO:0007669"/>
    <property type="project" value="InterPro"/>
</dbReference>
<keyword evidence="17" id="KW-1185">Reference proteome</keyword>
<evidence type="ECO:0000256" key="3">
    <source>
        <dbReference type="ARBA" id="ARBA00007812"/>
    </source>
</evidence>
<dbReference type="InterPro" id="IPR047213">
    <property type="entry name" value="TPP_PYR_PDC_IPDC-like"/>
</dbReference>
<feature type="binding site" evidence="9">
    <location>
        <position position="464"/>
    </location>
    <ligand>
        <name>Mg(2+)</name>
        <dbReference type="ChEBI" id="CHEBI:18420"/>
    </ligand>
</feature>
<gene>
    <name evidence="15" type="ORF">AAV32_12275</name>
    <name evidence="16" type="ORF">EV679_1862</name>
</gene>
<evidence type="ECO:0000256" key="1">
    <source>
        <dbReference type="ARBA" id="ARBA00001920"/>
    </source>
</evidence>
<dbReference type="Gene3D" id="3.40.50.970">
    <property type="match status" value="2"/>
</dbReference>
<comment type="cofactor">
    <cofactor evidence="1">
        <name>a metal cation</name>
        <dbReference type="ChEBI" id="CHEBI:25213"/>
    </cofactor>
</comment>
<dbReference type="PANTHER" id="PTHR43452:SF30">
    <property type="entry name" value="PYRUVATE DECARBOXYLASE ISOZYME 1-RELATED"/>
    <property type="match status" value="1"/>
</dbReference>
<dbReference type="SUPFAM" id="SSF52467">
    <property type="entry name" value="DHS-like NAD/FAD-binding domain"/>
    <property type="match status" value="1"/>
</dbReference>
<dbReference type="STRING" id="206506.AAV32_12275"/>
<dbReference type="GO" id="GO:0005829">
    <property type="term" value="C:cytosol"/>
    <property type="evidence" value="ECO:0007669"/>
    <property type="project" value="TreeGrafter"/>
</dbReference>
<dbReference type="Proteomes" id="UP000078084">
    <property type="component" value="Unassembled WGS sequence"/>
</dbReference>
<keyword evidence="15" id="KW-0670">Pyruvate</keyword>
<dbReference type="FunFam" id="3.40.50.970:FF:000019">
    <property type="entry name" value="Pyruvate decarboxylase isozyme"/>
    <property type="match status" value="1"/>
</dbReference>
<feature type="domain" description="Thiamine pyrophosphate enzyme central" evidence="12">
    <location>
        <begin position="198"/>
        <end position="303"/>
    </location>
</feature>
<evidence type="ECO:0000256" key="9">
    <source>
        <dbReference type="PIRSR" id="PIRSR036565-2"/>
    </source>
</evidence>
<feature type="binding site" evidence="9">
    <location>
        <position position="435"/>
    </location>
    <ligand>
        <name>Mg(2+)</name>
        <dbReference type="ChEBI" id="CHEBI:18420"/>
    </ligand>
</feature>
<dbReference type="Pfam" id="PF02775">
    <property type="entry name" value="TPP_enzyme_C"/>
    <property type="match status" value="1"/>
</dbReference>
<name>A0A171KQZ7_9BURK</name>
<dbReference type="Proteomes" id="UP000292039">
    <property type="component" value="Unassembled WGS sequence"/>
</dbReference>
<keyword evidence="8" id="KW-0456">Lyase</keyword>
<evidence type="ECO:0000256" key="8">
    <source>
        <dbReference type="ARBA" id="ARBA00023239"/>
    </source>
</evidence>